<gene>
    <name evidence="4" type="primary">LOC105041624</name>
</gene>
<dbReference type="GO" id="GO:0002183">
    <property type="term" value="P:cytoplasmic translational initiation"/>
    <property type="evidence" value="ECO:0007669"/>
    <property type="project" value="TreeGrafter"/>
</dbReference>
<dbReference type="RefSeq" id="XP_010916891.1">
    <property type="nucleotide sequence ID" value="XM_010918589.3"/>
</dbReference>
<dbReference type="OrthoDB" id="1700642at2759"/>
<keyword evidence="2" id="KW-0677">Repeat</keyword>
<dbReference type="PANTHER" id="PTHR19877">
    <property type="entry name" value="EUKARYOTIC TRANSLATION INITIATION FACTOR 3 SUBUNIT I"/>
    <property type="match status" value="1"/>
</dbReference>
<dbReference type="InterPro" id="IPR015943">
    <property type="entry name" value="WD40/YVTN_repeat-like_dom_sf"/>
</dbReference>
<reference evidence="4" key="1">
    <citation type="submission" date="2025-08" db="UniProtKB">
        <authorList>
            <consortium name="RefSeq"/>
        </authorList>
    </citation>
    <scope>IDENTIFICATION</scope>
</reference>
<dbReference type="PANTHER" id="PTHR19877:SF1">
    <property type="entry name" value="EUKARYOTIC TRANSLATION INITIATION FACTOR 3 SUBUNIT I"/>
    <property type="match status" value="1"/>
</dbReference>
<dbReference type="AlphaFoldDB" id="A0A6I9QY05"/>
<name>A0A6I9QY05_ELAGV</name>
<keyword evidence="4" id="KW-0396">Initiation factor</keyword>
<keyword evidence="1" id="KW-0853">WD repeat</keyword>
<sequence>MVVIGGGQDASHVTATDHRAGKFEAQFVHKVLQEEIGGMKGHFGQINALAFNPEEGLHSLKMAANYYFGNVRYSDRA</sequence>
<evidence type="ECO:0000313" key="4">
    <source>
        <dbReference type="RefSeq" id="XP_010916891.1"/>
    </source>
</evidence>
<dbReference type="GO" id="GO:0003723">
    <property type="term" value="F:RNA binding"/>
    <property type="evidence" value="ECO:0007669"/>
    <property type="project" value="TreeGrafter"/>
</dbReference>
<keyword evidence="4" id="KW-0648">Protein biosynthesis</keyword>
<dbReference type="Gene3D" id="2.130.10.10">
    <property type="entry name" value="YVTN repeat-like/Quinoprotein amine dehydrogenase"/>
    <property type="match status" value="1"/>
</dbReference>
<dbReference type="GO" id="GO:0003743">
    <property type="term" value="F:translation initiation factor activity"/>
    <property type="evidence" value="ECO:0007669"/>
    <property type="project" value="UniProtKB-KW"/>
</dbReference>
<dbReference type="GO" id="GO:0071541">
    <property type="term" value="C:eukaryotic translation initiation factor 3 complex, eIF3m"/>
    <property type="evidence" value="ECO:0007669"/>
    <property type="project" value="TreeGrafter"/>
</dbReference>
<proteinExistence type="predicted"/>
<evidence type="ECO:0000256" key="2">
    <source>
        <dbReference type="ARBA" id="ARBA00022737"/>
    </source>
</evidence>
<evidence type="ECO:0000256" key="1">
    <source>
        <dbReference type="ARBA" id="ARBA00022574"/>
    </source>
</evidence>
<dbReference type="Proteomes" id="UP000504607">
    <property type="component" value="Chromosome 3"/>
</dbReference>
<dbReference type="InParanoid" id="A0A6I9QY05"/>
<keyword evidence="3" id="KW-1185">Reference proteome</keyword>
<protein>
    <submittedName>
        <fullName evidence="4">Eukaryotic translation initiation factor 3 subunit I</fullName>
    </submittedName>
</protein>
<organism evidence="3 4">
    <name type="scientific">Elaeis guineensis var. tenera</name>
    <name type="common">Oil palm</name>
    <dbReference type="NCBI Taxonomy" id="51953"/>
    <lineage>
        <taxon>Eukaryota</taxon>
        <taxon>Viridiplantae</taxon>
        <taxon>Streptophyta</taxon>
        <taxon>Embryophyta</taxon>
        <taxon>Tracheophyta</taxon>
        <taxon>Spermatophyta</taxon>
        <taxon>Magnoliopsida</taxon>
        <taxon>Liliopsida</taxon>
        <taxon>Arecaceae</taxon>
        <taxon>Arecoideae</taxon>
        <taxon>Cocoseae</taxon>
        <taxon>Elaeidinae</taxon>
        <taxon>Elaeis</taxon>
    </lineage>
</organism>
<accession>A0A6I9QY05</accession>
<evidence type="ECO:0000313" key="3">
    <source>
        <dbReference type="Proteomes" id="UP000504607"/>
    </source>
</evidence>